<dbReference type="Proteomes" id="UP000266234">
    <property type="component" value="Unassembled WGS sequence"/>
</dbReference>
<dbReference type="STRING" id="694270.A0A395T5H8"/>
<accession>A0A395T5H8</accession>
<feature type="compositionally biased region" description="Polar residues" evidence="1">
    <location>
        <begin position="180"/>
        <end position="199"/>
    </location>
</feature>
<dbReference type="AlphaFoldDB" id="A0A395T5H8"/>
<protein>
    <submittedName>
        <fullName evidence="2">Set domain</fullName>
    </submittedName>
</protein>
<reference evidence="2 3" key="1">
    <citation type="journal article" date="2018" name="PLoS Pathog.">
        <title>Evolution of structural diversity of trichothecenes, a family of toxins produced by plant pathogenic and entomopathogenic fungi.</title>
        <authorList>
            <person name="Proctor R.H."/>
            <person name="McCormick S.P."/>
            <person name="Kim H.S."/>
            <person name="Cardoza R.E."/>
            <person name="Stanley A.M."/>
            <person name="Lindo L."/>
            <person name="Kelly A."/>
            <person name="Brown D.W."/>
            <person name="Lee T."/>
            <person name="Vaughan M.M."/>
            <person name="Alexander N.J."/>
            <person name="Busman M."/>
            <person name="Gutierrez S."/>
        </authorList>
    </citation>
    <scope>NUCLEOTIDE SEQUENCE [LARGE SCALE GENOMIC DNA]</scope>
    <source>
        <strain evidence="2 3">NRRL 20695</strain>
    </source>
</reference>
<evidence type="ECO:0000313" key="3">
    <source>
        <dbReference type="Proteomes" id="UP000266234"/>
    </source>
</evidence>
<dbReference type="InterPro" id="IPR046341">
    <property type="entry name" value="SET_dom_sf"/>
</dbReference>
<feature type="compositionally biased region" description="Polar residues" evidence="1">
    <location>
        <begin position="207"/>
        <end position="224"/>
    </location>
</feature>
<organism evidence="2 3">
    <name type="scientific">Fusarium longipes</name>
    <dbReference type="NCBI Taxonomy" id="694270"/>
    <lineage>
        <taxon>Eukaryota</taxon>
        <taxon>Fungi</taxon>
        <taxon>Dikarya</taxon>
        <taxon>Ascomycota</taxon>
        <taxon>Pezizomycotina</taxon>
        <taxon>Sordariomycetes</taxon>
        <taxon>Hypocreomycetidae</taxon>
        <taxon>Hypocreales</taxon>
        <taxon>Nectriaceae</taxon>
        <taxon>Fusarium</taxon>
    </lineage>
</organism>
<name>A0A395T5H8_9HYPO</name>
<feature type="region of interest" description="Disordered" evidence="1">
    <location>
        <begin position="166"/>
        <end position="224"/>
    </location>
</feature>
<proteinExistence type="predicted"/>
<dbReference type="OrthoDB" id="5984008at2759"/>
<feature type="region of interest" description="Disordered" evidence="1">
    <location>
        <begin position="312"/>
        <end position="331"/>
    </location>
</feature>
<dbReference type="EMBL" id="PXOG01000044">
    <property type="protein sequence ID" value="RGP79562.1"/>
    <property type="molecule type" value="Genomic_DNA"/>
</dbReference>
<sequence length="458" mass="49606">MATGPRPKDATAAEPLLAPAWVNPDFDRLMVVHKDVITSATDDNSSDSDSGTKSYYKSWAESLVNLPAGAIFARINGITPTSRRDYDTVQSSTSSHFIWNSDLYYCNHSCAPTLECDTSTWEVRVSRDRPLRKGDVLSVFYPSTEWILARLECHFEVSMVGRCSRGRRRPARNSDRGSISGASNTAVKSGSRGPNVTTDRSNDVEPSASNVTEQRPRSHSLSVGNTVDSTVVGASPADVDLLPFIDWRLFSENDHLEMAAEDGNSIDMMSDLSQFNTDDTLWSNMDNLDMPSPFETSAPGLSMASPFPTTALPSPPASAAGRAKRPTNPYSSFGAVPATVSSNLMSQLRQPQSNGSVDVTASASRPGIGVFVKVLSALETELGNLSSSIDRTMHVVNTSTKLSDSGNGQRDQLLLGHYKADGEETDVIWRNIIIAELKRTQRKAARGTITNFVRASGS</sequence>
<evidence type="ECO:0000313" key="2">
    <source>
        <dbReference type="EMBL" id="RGP79562.1"/>
    </source>
</evidence>
<dbReference type="SUPFAM" id="SSF82199">
    <property type="entry name" value="SET domain"/>
    <property type="match status" value="1"/>
</dbReference>
<keyword evidence="3" id="KW-1185">Reference proteome</keyword>
<evidence type="ECO:0000256" key="1">
    <source>
        <dbReference type="SAM" id="MobiDB-lite"/>
    </source>
</evidence>
<gene>
    <name evidence="2" type="ORF">FLONG3_2310</name>
</gene>
<comment type="caution">
    <text evidence="2">The sequence shown here is derived from an EMBL/GenBank/DDBJ whole genome shotgun (WGS) entry which is preliminary data.</text>
</comment>